<evidence type="ECO:0000313" key="2">
    <source>
        <dbReference type="EMBL" id="GIY77206.1"/>
    </source>
</evidence>
<organism evidence="2 3">
    <name type="scientific">Caerostris darwini</name>
    <dbReference type="NCBI Taxonomy" id="1538125"/>
    <lineage>
        <taxon>Eukaryota</taxon>
        <taxon>Metazoa</taxon>
        <taxon>Ecdysozoa</taxon>
        <taxon>Arthropoda</taxon>
        <taxon>Chelicerata</taxon>
        <taxon>Arachnida</taxon>
        <taxon>Araneae</taxon>
        <taxon>Araneomorphae</taxon>
        <taxon>Entelegynae</taxon>
        <taxon>Araneoidea</taxon>
        <taxon>Araneidae</taxon>
        <taxon>Caerostris</taxon>
    </lineage>
</organism>
<sequence length="86" mass="9663">MSRSLYVGRSGTTEVTRRYIGDTSGLQRSGSIKRGRIPRLRRNSEDSVSEGGPLKVARALLPYFRTQLPRDPNKMRKPAGPHFHAL</sequence>
<feature type="region of interest" description="Disordered" evidence="1">
    <location>
        <begin position="67"/>
        <end position="86"/>
    </location>
</feature>
<gene>
    <name evidence="2" type="ORF">CDAR_198581</name>
</gene>
<dbReference type="Proteomes" id="UP001054837">
    <property type="component" value="Unassembled WGS sequence"/>
</dbReference>
<dbReference type="EMBL" id="BPLQ01014084">
    <property type="protein sequence ID" value="GIY77206.1"/>
    <property type="molecule type" value="Genomic_DNA"/>
</dbReference>
<feature type="region of interest" description="Disordered" evidence="1">
    <location>
        <begin position="21"/>
        <end position="51"/>
    </location>
</feature>
<reference evidence="2 3" key="1">
    <citation type="submission" date="2021-06" db="EMBL/GenBank/DDBJ databases">
        <title>Caerostris darwini draft genome.</title>
        <authorList>
            <person name="Kono N."/>
            <person name="Arakawa K."/>
        </authorList>
    </citation>
    <scope>NUCLEOTIDE SEQUENCE [LARGE SCALE GENOMIC DNA]</scope>
</reference>
<accession>A0AAV4W5I9</accession>
<comment type="caution">
    <text evidence="2">The sequence shown here is derived from an EMBL/GenBank/DDBJ whole genome shotgun (WGS) entry which is preliminary data.</text>
</comment>
<feature type="compositionally biased region" description="Basic residues" evidence="1">
    <location>
        <begin position="31"/>
        <end position="41"/>
    </location>
</feature>
<keyword evidence="3" id="KW-1185">Reference proteome</keyword>
<evidence type="ECO:0000256" key="1">
    <source>
        <dbReference type="SAM" id="MobiDB-lite"/>
    </source>
</evidence>
<protein>
    <submittedName>
        <fullName evidence="2">Uncharacterized protein</fullName>
    </submittedName>
</protein>
<feature type="compositionally biased region" description="Basic residues" evidence="1">
    <location>
        <begin position="75"/>
        <end position="86"/>
    </location>
</feature>
<dbReference type="AlphaFoldDB" id="A0AAV4W5I9"/>
<name>A0AAV4W5I9_9ARAC</name>
<evidence type="ECO:0000313" key="3">
    <source>
        <dbReference type="Proteomes" id="UP001054837"/>
    </source>
</evidence>
<proteinExistence type="predicted"/>